<dbReference type="AlphaFoldDB" id="A0A2I8VN83"/>
<dbReference type="InterPro" id="IPR031803">
    <property type="entry name" value="BAT_GAF/HTH-assoc"/>
</dbReference>
<dbReference type="InterPro" id="IPR001610">
    <property type="entry name" value="PAC"/>
</dbReference>
<dbReference type="SMART" id="SM00086">
    <property type="entry name" value="PAC"/>
    <property type="match status" value="1"/>
</dbReference>
<dbReference type="Pfam" id="PF00989">
    <property type="entry name" value="PAS"/>
    <property type="match status" value="1"/>
</dbReference>
<name>A0A2I8VN83_9EURY</name>
<proteinExistence type="predicted"/>
<feature type="compositionally biased region" description="Basic and acidic residues" evidence="3">
    <location>
        <begin position="125"/>
        <end position="135"/>
    </location>
</feature>
<dbReference type="GeneID" id="35593151"/>
<dbReference type="SUPFAM" id="SSF55781">
    <property type="entry name" value="GAF domain-like"/>
    <property type="match status" value="1"/>
</dbReference>
<dbReference type="Pfam" id="PF13185">
    <property type="entry name" value="GAF_2"/>
    <property type="match status" value="1"/>
</dbReference>
<keyword evidence="1" id="KW-0805">Transcription regulation</keyword>
<dbReference type="InterPro" id="IPR035965">
    <property type="entry name" value="PAS-like_dom_sf"/>
</dbReference>
<evidence type="ECO:0000256" key="1">
    <source>
        <dbReference type="ARBA" id="ARBA00023015"/>
    </source>
</evidence>
<keyword evidence="2" id="KW-0804">Transcription</keyword>
<dbReference type="PROSITE" id="PS50113">
    <property type="entry name" value="PAC"/>
    <property type="match status" value="1"/>
</dbReference>
<dbReference type="InterPro" id="IPR013767">
    <property type="entry name" value="PAS_fold"/>
</dbReference>
<organism evidence="6 7">
    <name type="scientific">Salinigranum rubrum</name>
    <dbReference type="NCBI Taxonomy" id="755307"/>
    <lineage>
        <taxon>Archaea</taxon>
        <taxon>Methanobacteriati</taxon>
        <taxon>Methanobacteriota</taxon>
        <taxon>Stenosarchaea group</taxon>
        <taxon>Halobacteria</taxon>
        <taxon>Halobacteriales</taxon>
        <taxon>Haloferacaceae</taxon>
        <taxon>Salinigranum</taxon>
    </lineage>
</organism>
<evidence type="ECO:0000256" key="2">
    <source>
        <dbReference type="ARBA" id="ARBA00023163"/>
    </source>
</evidence>
<dbReference type="InterPro" id="IPR003018">
    <property type="entry name" value="GAF"/>
</dbReference>
<dbReference type="SUPFAM" id="SSF55785">
    <property type="entry name" value="PYP-like sensor domain (PAS domain)"/>
    <property type="match status" value="2"/>
</dbReference>
<dbReference type="Pfam" id="PF13426">
    <property type="entry name" value="PAS_9"/>
    <property type="match status" value="1"/>
</dbReference>
<evidence type="ECO:0000313" key="6">
    <source>
        <dbReference type="EMBL" id="AUV82549.1"/>
    </source>
</evidence>
<dbReference type="InterPro" id="IPR000014">
    <property type="entry name" value="PAS"/>
</dbReference>
<accession>A0A2I8VN83</accession>
<dbReference type="OrthoDB" id="165911at2157"/>
<dbReference type="InterPro" id="IPR029016">
    <property type="entry name" value="GAF-like_dom_sf"/>
</dbReference>
<protein>
    <submittedName>
        <fullName evidence="6">Bacterio-opsin activator</fullName>
    </submittedName>
</protein>
<dbReference type="SMART" id="SM00091">
    <property type="entry name" value="PAS"/>
    <property type="match status" value="2"/>
</dbReference>
<dbReference type="PROSITE" id="PS50112">
    <property type="entry name" value="PAS"/>
    <property type="match status" value="1"/>
</dbReference>
<evidence type="ECO:0000313" key="7">
    <source>
        <dbReference type="Proteomes" id="UP000236584"/>
    </source>
</evidence>
<evidence type="ECO:0000259" key="4">
    <source>
        <dbReference type="PROSITE" id="PS50112"/>
    </source>
</evidence>
<dbReference type="KEGG" id="srub:C2R22_13630"/>
<reference evidence="6 7" key="1">
    <citation type="submission" date="2018-01" db="EMBL/GenBank/DDBJ databases">
        <title>Complete genome sequence of Salinigranum rubrum GX10T, an extremely halophilic archaeon isolated from a marine solar saltern.</title>
        <authorList>
            <person name="Han S."/>
        </authorList>
    </citation>
    <scope>NUCLEOTIDE SEQUENCE [LARGE SCALE GENOMIC DNA]</scope>
    <source>
        <strain evidence="6 7">GX10</strain>
    </source>
</reference>
<dbReference type="NCBIfam" id="TIGR00229">
    <property type="entry name" value="sensory_box"/>
    <property type="match status" value="1"/>
</dbReference>
<dbReference type="SMART" id="SM00065">
    <property type="entry name" value="GAF"/>
    <property type="match status" value="1"/>
</dbReference>
<dbReference type="Proteomes" id="UP000236584">
    <property type="component" value="Chromosome"/>
</dbReference>
<dbReference type="Gene3D" id="3.30.450.40">
    <property type="match status" value="1"/>
</dbReference>
<feature type="region of interest" description="Disordered" evidence="3">
    <location>
        <begin position="112"/>
        <end position="135"/>
    </location>
</feature>
<dbReference type="PANTHER" id="PTHR34236">
    <property type="entry name" value="DIMETHYL SULFOXIDE REDUCTASE TRANSCRIPTIONAL ACTIVATOR"/>
    <property type="match status" value="1"/>
</dbReference>
<feature type="domain" description="PAC" evidence="5">
    <location>
        <begin position="214"/>
        <end position="266"/>
    </location>
</feature>
<dbReference type="Pfam" id="PF15915">
    <property type="entry name" value="BAT"/>
    <property type="match status" value="1"/>
</dbReference>
<dbReference type="RefSeq" id="WP_103426238.1">
    <property type="nucleotide sequence ID" value="NZ_CP026309.1"/>
</dbReference>
<feature type="domain" description="PAS" evidence="4">
    <location>
        <begin position="139"/>
        <end position="210"/>
    </location>
</feature>
<keyword evidence="7" id="KW-1185">Reference proteome</keyword>
<sequence>MTDASCTVDGATIAAASIDGVGVVSDNQYEFVNERLVTIHGCETADDLVGRVWEDLYRPTSETVTSQDVLNRARNSGEWCGSAVGTRCDGTDVPVDLSLHTSDGRVVCVVRDSSSGETPGRQRPNRVDERAEDWAGQQGRERYETIIETVQDGIYALDEDRRFAFVNEALCEMLGRSEEELLGTDVMELFNAEAEKRLANEVRKRVVAGDTGTGTIEGTYEPADGTPIHTEARFRLHPSPDEGFAGSVGVVRDITARKEREQRLERQRDELETLNRINQLLFDIVRELVGTRSLEVIRQTVCNRLATSSLYLFAWIGEPDASGDRIVPQVCAGVDDDYVESIVVRTDGADTGGGPGGRAFNTGEVQVSQDVRSDPSFEPWRDAALERGVRSAAAIPLVSGETVYGILAVYADRPLGFTEREQQTLQILGETIGFAINAVRTHRLLFAGQVIELEFHARTPVGVLMDTSDELFGSLSLTGYVDAGERLWLCYVSVPTDDAERFRDAAMERSTVQTSRLVGTNGDRRIVAVTTRSPLFDTIARLGGRITSMTAEDSQGQFVVEVPRAVGSSEFVERVRSDFPQLHLAAKRCRERPIERTAWLSKDFPVDLTDCQRQALETAHRAGYFEWPRESTADEVAELLDISRPTLHAHLRKAQAELLSVYFGEDQPL</sequence>
<dbReference type="InterPro" id="IPR007050">
    <property type="entry name" value="HTH_bacterioopsin"/>
</dbReference>
<dbReference type="GO" id="GO:0006355">
    <property type="term" value="P:regulation of DNA-templated transcription"/>
    <property type="evidence" value="ECO:0007669"/>
    <property type="project" value="InterPro"/>
</dbReference>
<evidence type="ECO:0000256" key="3">
    <source>
        <dbReference type="SAM" id="MobiDB-lite"/>
    </source>
</evidence>
<dbReference type="InterPro" id="IPR000700">
    <property type="entry name" value="PAS-assoc_C"/>
</dbReference>
<dbReference type="Pfam" id="PF04967">
    <property type="entry name" value="HTH_10"/>
    <property type="match status" value="1"/>
</dbReference>
<dbReference type="Gene3D" id="3.30.450.20">
    <property type="entry name" value="PAS domain"/>
    <property type="match status" value="2"/>
</dbReference>
<dbReference type="CDD" id="cd00130">
    <property type="entry name" value="PAS"/>
    <property type="match status" value="1"/>
</dbReference>
<dbReference type="EMBL" id="CP026309">
    <property type="protein sequence ID" value="AUV82549.1"/>
    <property type="molecule type" value="Genomic_DNA"/>
</dbReference>
<evidence type="ECO:0000259" key="5">
    <source>
        <dbReference type="PROSITE" id="PS50113"/>
    </source>
</evidence>
<gene>
    <name evidence="6" type="ORF">C2R22_13630</name>
</gene>
<dbReference type="PANTHER" id="PTHR34236:SF1">
    <property type="entry name" value="DIMETHYL SULFOXIDE REDUCTASE TRANSCRIPTIONAL ACTIVATOR"/>
    <property type="match status" value="1"/>
</dbReference>